<sequence length="635" mass="70878">MEDAIEMTGYVLEDDSPYALRQDQLITEEQTSIKVTEKGGEQTKLDVFWTKDNISSIDRTDLSSEDYSLQTRNTVTRLNTDRINMDLIVEILIFLEKSDRFCSIEGSVLIFLPGLADIQELYDMLSSDRKFSDPSRYQILALHSVLSSSDQTAAFRIPPKGTRKIVLATNIAETGITIPDVVFVIDSGKAKETRYMETSRMSALREVFISKANAKQRQGRAGRVREGFCFRIFTHEKYRNLAAYTVPEIQRVPLEELCLHIMKCHLGDPNVFLSEGLDPPRPQAITMAMDMLFEVGACKSASELTPLGHHLAALPVNVKIGKMLLFGAIFGYLEPVAVIAAAMTTISPFAAPLQKLDLAQTAKMLMATSCSDHLTVYKAYISWEQVRSEGRQAESQFCQKMFLKHNTLLEIKNVKEDLIKLLKSIGFSEKINKPSHTVTKCAQIGDTLEISKVKSQSSSQLDVGSMAMIKAVIAAGLYPNIAKVTYKAPVDAAANPTKKVCIAETSQGPAHVHPSSVNRFLSVSGWLAYQEKVTTSKVYLRESCLVSPMSLLLFGGEIQVHHIKQLVTVDDRIIFQAYARTGVMFRELRKLLDLLLEKKLNDPSMDLGGEKIIQVICKLLQTEKNSSKMMLHFES</sequence>
<keyword evidence="4" id="KW-0067">ATP-binding</keyword>
<evidence type="ECO:0000256" key="1">
    <source>
        <dbReference type="ARBA" id="ARBA00022741"/>
    </source>
</evidence>
<keyword evidence="7" id="KW-1185">Reference proteome</keyword>
<dbReference type="InterPro" id="IPR027417">
    <property type="entry name" value="P-loop_NTPase"/>
</dbReference>
<dbReference type="Pfam" id="PF21010">
    <property type="entry name" value="HA2_C"/>
    <property type="match status" value="1"/>
</dbReference>
<evidence type="ECO:0000256" key="4">
    <source>
        <dbReference type="ARBA" id="ARBA00022840"/>
    </source>
</evidence>
<keyword evidence="1" id="KW-0547">Nucleotide-binding</keyword>
<dbReference type="CDD" id="cd18791">
    <property type="entry name" value="SF2_C_RHA"/>
    <property type="match status" value="1"/>
</dbReference>
<reference evidence="6 7" key="1">
    <citation type="submission" date="2022-12" db="EMBL/GenBank/DDBJ databases">
        <title>Chromosome-level genome of Tegillarca granosa.</title>
        <authorList>
            <person name="Kim J."/>
        </authorList>
    </citation>
    <scope>NUCLEOTIDE SEQUENCE [LARGE SCALE GENOMIC DNA]</scope>
    <source>
        <strain evidence="6">Teg-2019</strain>
        <tissue evidence="6">Adductor muscle</tissue>
    </source>
</reference>
<dbReference type="Gene3D" id="3.40.50.300">
    <property type="entry name" value="P-loop containing nucleotide triphosphate hydrolases"/>
    <property type="match status" value="1"/>
</dbReference>
<dbReference type="InterPro" id="IPR011709">
    <property type="entry name" value="DEAD-box_helicase_OB_fold"/>
</dbReference>
<feature type="domain" description="Helicase C-terminal" evidence="5">
    <location>
        <begin position="87"/>
        <end position="265"/>
    </location>
</feature>
<dbReference type="SMART" id="SM00847">
    <property type="entry name" value="HA2"/>
    <property type="match status" value="1"/>
</dbReference>
<dbReference type="Pfam" id="PF04408">
    <property type="entry name" value="WHD_HA2"/>
    <property type="match status" value="1"/>
</dbReference>
<dbReference type="SMART" id="SM00490">
    <property type="entry name" value="HELICc"/>
    <property type="match status" value="1"/>
</dbReference>
<dbReference type="SUPFAM" id="SSF52540">
    <property type="entry name" value="P-loop containing nucleoside triphosphate hydrolases"/>
    <property type="match status" value="1"/>
</dbReference>
<keyword evidence="3" id="KW-0347">Helicase</keyword>
<evidence type="ECO:0000313" key="7">
    <source>
        <dbReference type="Proteomes" id="UP001217089"/>
    </source>
</evidence>
<dbReference type="PANTHER" id="PTHR18934">
    <property type="entry name" value="ATP-DEPENDENT RNA HELICASE"/>
    <property type="match status" value="1"/>
</dbReference>
<dbReference type="InterPro" id="IPR048333">
    <property type="entry name" value="HA2_WH"/>
</dbReference>
<dbReference type="Pfam" id="PF07717">
    <property type="entry name" value="OB_NTP_bind"/>
    <property type="match status" value="1"/>
</dbReference>
<evidence type="ECO:0000256" key="2">
    <source>
        <dbReference type="ARBA" id="ARBA00022801"/>
    </source>
</evidence>
<dbReference type="Pfam" id="PF26026">
    <property type="entry name" value="RNA_hel_CTD"/>
    <property type="match status" value="1"/>
</dbReference>
<dbReference type="InterPro" id="IPR059023">
    <property type="entry name" value="RNA_hel_CTD"/>
</dbReference>
<gene>
    <name evidence="6" type="ORF">KUTeg_023744</name>
</gene>
<evidence type="ECO:0000259" key="5">
    <source>
        <dbReference type="PROSITE" id="PS51194"/>
    </source>
</evidence>
<dbReference type="InterPro" id="IPR001650">
    <property type="entry name" value="Helicase_C-like"/>
</dbReference>
<evidence type="ECO:0000256" key="3">
    <source>
        <dbReference type="ARBA" id="ARBA00022806"/>
    </source>
</evidence>
<comment type="caution">
    <text evidence="6">The sequence shown here is derived from an EMBL/GenBank/DDBJ whole genome shotgun (WGS) entry which is preliminary data.</text>
</comment>
<evidence type="ECO:0000313" key="6">
    <source>
        <dbReference type="EMBL" id="KAJ8299684.1"/>
    </source>
</evidence>
<keyword evidence="2" id="KW-0378">Hydrolase</keyword>
<protein>
    <recommendedName>
        <fullName evidence="5">Helicase C-terminal domain-containing protein</fullName>
    </recommendedName>
</protein>
<proteinExistence type="predicted"/>
<organism evidence="6 7">
    <name type="scientific">Tegillarca granosa</name>
    <name type="common">Malaysian cockle</name>
    <name type="synonym">Anadara granosa</name>
    <dbReference type="NCBI Taxonomy" id="220873"/>
    <lineage>
        <taxon>Eukaryota</taxon>
        <taxon>Metazoa</taxon>
        <taxon>Spiralia</taxon>
        <taxon>Lophotrochozoa</taxon>
        <taxon>Mollusca</taxon>
        <taxon>Bivalvia</taxon>
        <taxon>Autobranchia</taxon>
        <taxon>Pteriomorphia</taxon>
        <taxon>Arcoida</taxon>
        <taxon>Arcoidea</taxon>
        <taxon>Arcidae</taxon>
        <taxon>Tegillarca</taxon>
    </lineage>
</organism>
<dbReference type="Gene3D" id="1.20.120.1080">
    <property type="match status" value="1"/>
</dbReference>
<dbReference type="PROSITE" id="PS51194">
    <property type="entry name" value="HELICASE_CTER"/>
    <property type="match status" value="1"/>
</dbReference>
<dbReference type="Proteomes" id="UP001217089">
    <property type="component" value="Unassembled WGS sequence"/>
</dbReference>
<dbReference type="PANTHER" id="PTHR18934:SF264">
    <property type="entry name" value="ATP-DEPENDENT RNA HELICASE DHX29"/>
    <property type="match status" value="1"/>
</dbReference>
<name>A0ABQ9E5U8_TEGGR</name>
<dbReference type="InterPro" id="IPR007502">
    <property type="entry name" value="Helicase-assoc_dom"/>
</dbReference>
<accession>A0ABQ9E5U8</accession>
<dbReference type="Pfam" id="PF00271">
    <property type="entry name" value="Helicase_C"/>
    <property type="match status" value="1"/>
</dbReference>
<dbReference type="EMBL" id="JARBDR010000921">
    <property type="protein sequence ID" value="KAJ8299684.1"/>
    <property type="molecule type" value="Genomic_DNA"/>
</dbReference>